<dbReference type="Proteomes" id="UP000838748">
    <property type="component" value="Unassembled WGS sequence"/>
</dbReference>
<organism evidence="2 3">
    <name type="scientific">Vibrio marisflavi CECT 7928</name>
    <dbReference type="NCBI Taxonomy" id="634439"/>
    <lineage>
        <taxon>Bacteria</taxon>
        <taxon>Pseudomonadati</taxon>
        <taxon>Pseudomonadota</taxon>
        <taxon>Gammaproteobacteria</taxon>
        <taxon>Vibrionales</taxon>
        <taxon>Vibrionaceae</taxon>
        <taxon>Vibrio</taxon>
    </lineage>
</organism>
<sequence>MKTKTIIFSSLLSLTFDAFSAPEEILVWNRIEQGNPGLYTVLKVALDKTSAEYGAYQLTVTDRMEQGRVVRALADNKFVHVAAFAPSEDREAELIPIRIPVTKGLLGFRVCLVKADNLGKFQDIASLSDWKRKKITIGQGTHWPDTAILESNGLAVIKSSQYQPLFEMLTRKRFDCFSRSISEILPEHDKYKHLGLAVEPNILLVYPLPTFFFVSKKNPVLAERIQKGMLLALESGELDQIFIDNYSETLKSLNLDKRVYIRLDNPFLTPQTQQALTNEKLLYQPRQRQDLH</sequence>
<evidence type="ECO:0000256" key="1">
    <source>
        <dbReference type="SAM" id="SignalP"/>
    </source>
</evidence>
<name>A0ABN8E5N1_9VIBR</name>
<dbReference type="Gene3D" id="3.40.190.10">
    <property type="entry name" value="Periplasmic binding protein-like II"/>
    <property type="match status" value="2"/>
</dbReference>
<gene>
    <name evidence="2" type="ORF">VMF7928_02731</name>
</gene>
<accession>A0ABN8E5N1</accession>
<evidence type="ECO:0008006" key="4">
    <source>
        <dbReference type="Google" id="ProtNLM"/>
    </source>
</evidence>
<evidence type="ECO:0000313" key="3">
    <source>
        <dbReference type="Proteomes" id="UP000838748"/>
    </source>
</evidence>
<dbReference type="RefSeq" id="WP_237362270.1">
    <property type="nucleotide sequence ID" value="NZ_CAKLDM010000002.1"/>
</dbReference>
<proteinExistence type="predicted"/>
<protein>
    <recommendedName>
        <fullName evidence="4">Solute-binding protein family 3/N-terminal domain-containing protein</fullName>
    </recommendedName>
</protein>
<keyword evidence="1" id="KW-0732">Signal</keyword>
<dbReference type="SUPFAM" id="SSF53850">
    <property type="entry name" value="Periplasmic binding protein-like II"/>
    <property type="match status" value="1"/>
</dbReference>
<reference evidence="2" key="1">
    <citation type="submission" date="2021-11" db="EMBL/GenBank/DDBJ databases">
        <authorList>
            <person name="Rodrigo-Torres L."/>
            <person name="Arahal R. D."/>
            <person name="Lucena T."/>
        </authorList>
    </citation>
    <scope>NUCLEOTIDE SEQUENCE</scope>
    <source>
        <strain evidence="2">CECT 7928</strain>
    </source>
</reference>
<comment type="caution">
    <text evidence="2">The sequence shown here is derived from an EMBL/GenBank/DDBJ whole genome shotgun (WGS) entry which is preliminary data.</text>
</comment>
<feature type="signal peptide" evidence="1">
    <location>
        <begin position="1"/>
        <end position="20"/>
    </location>
</feature>
<keyword evidence="3" id="KW-1185">Reference proteome</keyword>
<evidence type="ECO:0000313" key="2">
    <source>
        <dbReference type="EMBL" id="CAH0540286.1"/>
    </source>
</evidence>
<dbReference type="EMBL" id="CAKLDM010000002">
    <property type="protein sequence ID" value="CAH0540286.1"/>
    <property type="molecule type" value="Genomic_DNA"/>
</dbReference>
<feature type="chain" id="PRO_5045160318" description="Solute-binding protein family 3/N-terminal domain-containing protein" evidence="1">
    <location>
        <begin position="21"/>
        <end position="292"/>
    </location>
</feature>